<gene>
    <name evidence="1" type="ORF">HNAJ_LOCUS1549</name>
</gene>
<dbReference type="Proteomes" id="UP000278807">
    <property type="component" value="Unassembled WGS sequence"/>
</dbReference>
<dbReference type="WBParaSite" id="HNAJ_0000155001-mRNA-1">
    <property type="protein sequence ID" value="HNAJ_0000155001-mRNA-1"/>
    <property type="gene ID" value="HNAJ_0000155001"/>
</dbReference>
<keyword evidence="2" id="KW-1185">Reference proteome</keyword>
<proteinExistence type="predicted"/>
<reference evidence="1 2" key="2">
    <citation type="submission" date="2018-11" db="EMBL/GenBank/DDBJ databases">
        <authorList>
            <consortium name="Pathogen Informatics"/>
        </authorList>
    </citation>
    <scope>NUCLEOTIDE SEQUENCE [LARGE SCALE GENOMIC DNA]</scope>
</reference>
<reference evidence="3" key="1">
    <citation type="submission" date="2017-02" db="UniProtKB">
        <authorList>
            <consortium name="WormBaseParasite"/>
        </authorList>
    </citation>
    <scope>IDENTIFICATION</scope>
</reference>
<evidence type="ECO:0000313" key="1">
    <source>
        <dbReference type="EMBL" id="VDN97408.1"/>
    </source>
</evidence>
<organism evidence="3">
    <name type="scientific">Rodentolepis nana</name>
    <name type="common">Dwarf tapeworm</name>
    <name type="synonym">Hymenolepis nana</name>
    <dbReference type="NCBI Taxonomy" id="102285"/>
    <lineage>
        <taxon>Eukaryota</taxon>
        <taxon>Metazoa</taxon>
        <taxon>Spiralia</taxon>
        <taxon>Lophotrochozoa</taxon>
        <taxon>Platyhelminthes</taxon>
        <taxon>Cestoda</taxon>
        <taxon>Eucestoda</taxon>
        <taxon>Cyclophyllidea</taxon>
        <taxon>Hymenolepididae</taxon>
        <taxon>Rodentolepis</taxon>
    </lineage>
</organism>
<protein>
    <submittedName>
        <fullName evidence="3">Ovule protein</fullName>
    </submittedName>
</protein>
<evidence type="ECO:0000313" key="3">
    <source>
        <dbReference type="WBParaSite" id="HNAJ_0000155001-mRNA-1"/>
    </source>
</evidence>
<evidence type="ECO:0000313" key="2">
    <source>
        <dbReference type="Proteomes" id="UP000278807"/>
    </source>
</evidence>
<sequence length="100" mass="11366">MVVEKRTIGAVITSYNAHSPLERVQFLLLFYLCYSKWITTVSWGFEEKSQLFVYMLVISLCCSVASEKGVSFMVKLKESEVNETFLGYLQETEMLSSTAG</sequence>
<dbReference type="AlphaFoldDB" id="A0A0R3T3G8"/>
<dbReference type="EMBL" id="UZAE01000614">
    <property type="protein sequence ID" value="VDN97408.1"/>
    <property type="molecule type" value="Genomic_DNA"/>
</dbReference>
<accession>A0A0R3T3G8</accession>
<name>A0A0R3T3G8_RODNA</name>